<dbReference type="RefSeq" id="WP_188967891.1">
    <property type="nucleotide sequence ID" value="NZ_BMOL01000001.1"/>
</dbReference>
<proteinExistence type="predicted"/>
<evidence type="ECO:0000256" key="1">
    <source>
        <dbReference type="SAM" id="Coils"/>
    </source>
</evidence>
<name>A0ABQ2FYQ1_9DEIO</name>
<evidence type="ECO:0008006" key="4">
    <source>
        <dbReference type="Google" id="ProtNLM"/>
    </source>
</evidence>
<sequence length="133" mass="14625">MTDSSELPPAAELSVEELGLEELLERYAMLRDTIQGLETEREALGAQLKAALASGEQAETDLYRAVLKVSRRVEYPLERFREVFGDAAALEVATVDRKKAEALAGAGDLDAGRLRELGVVREIQVLTLQPKTR</sequence>
<dbReference type="EMBL" id="BMOL01000001">
    <property type="protein sequence ID" value="GGL66632.1"/>
    <property type="molecule type" value="Genomic_DNA"/>
</dbReference>
<protein>
    <recommendedName>
        <fullName evidence="4">Siphovirus Gp157 family protein</fullName>
    </recommendedName>
</protein>
<evidence type="ECO:0000313" key="3">
    <source>
        <dbReference type="Proteomes" id="UP000639973"/>
    </source>
</evidence>
<keyword evidence="3" id="KW-1185">Reference proteome</keyword>
<evidence type="ECO:0000313" key="2">
    <source>
        <dbReference type="EMBL" id="GGL66632.1"/>
    </source>
</evidence>
<accession>A0ABQ2FYQ1</accession>
<reference evidence="3" key="1">
    <citation type="journal article" date="2019" name="Int. J. Syst. Evol. Microbiol.">
        <title>The Global Catalogue of Microorganisms (GCM) 10K type strain sequencing project: providing services to taxonomists for standard genome sequencing and annotation.</title>
        <authorList>
            <consortium name="The Broad Institute Genomics Platform"/>
            <consortium name="The Broad Institute Genome Sequencing Center for Infectious Disease"/>
            <person name="Wu L."/>
            <person name="Ma J."/>
        </authorList>
    </citation>
    <scope>NUCLEOTIDE SEQUENCE [LARGE SCALE GENOMIC DNA]</scope>
    <source>
        <strain evidence="3">JCM 15442</strain>
    </source>
</reference>
<dbReference type="Proteomes" id="UP000639973">
    <property type="component" value="Unassembled WGS sequence"/>
</dbReference>
<comment type="caution">
    <text evidence="2">The sequence shown here is derived from an EMBL/GenBank/DDBJ whole genome shotgun (WGS) entry which is preliminary data.</text>
</comment>
<keyword evidence="1" id="KW-0175">Coiled coil</keyword>
<organism evidence="2 3">
    <name type="scientific">Deinococcus aerolatus</name>
    <dbReference type="NCBI Taxonomy" id="522487"/>
    <lineage>
        <taxon>Bacteria</taxon>
        <taxon>Thermotogati</taxon>
        <taxon>Deinococcota</taxon>
        <taxon>Deinococci</taxon>
        <taxon>Deinococcales</taxon>
        <taxon>Deinococcaceae</taxon>
        <taxon>Deinococcus</taxon>
    </lineage>
</organism>
<gene>
    <name evidence="2" type="ORF">GCM10010840_00670</name>
</gene>
<feature type="coiled-coil region" evidence="1">
    <location>
        <begin position="20"/>
        <end position="54"/>
    </location>
</feature>